<evidence type="ECO:0000313" key="2">
    <source>
        <dbReference type="Proteomes" id="UP001164390"/>
    </source>
</evidence>
<proteinExistence type="predicted"/>
<dbReference type="Pfam" id="PF11832">
    <property type="entry name" value="DUF3352"/>
    <property type="match status" value="1"/>
</dbReference>
<dbReference type="Proteomes" id="UP001164390">
    <property type="component" value="Chromosome"/>
</dbReference>
<dbReference type="AlphaFoldDB" id="A0AA46THD0"/>
<protein>
    <submittedName>
        <fullName evidence="1">DUF3352 domain-containing protein</fullName>
    </submittedName>
</protein>
<name>A0AA46THD0_9ACTN</name>
<keyword evidence="2" id="KW-1185">Reference proteome</keyword>
<dbReference type="InterPro" id="IPR021787">
    <property type="entry name" value="DUF3352"/>
</dbReference>
<accession>A0AA46THD0</accession>
<dbReference type="RefSeq" id="WP_271634156.1">
    <property type="nucleotide sequence ID" value="NZ_CP094970.1"/>
</dbReference>
<reference evidence="1" key="1">
    <citation type="submission" date="2022-01" db="EMBL/GenBank/DDBJ databases">
        <title>Nocardioidaceae gen. sp. A5X3R13.</title>
        <authorList>
            <person name="Lopez Marin M.A."/>
            <person name="Uhlik O."/>
        </authorList>
    </citation>
    <scope>NUCLEOTIDE SEQUENCE</scope>
    <source>
        <strain evidence="1">A5X3R13</strain>
    </source>
</reference>
<dbReference type="EMBL" id="CP094970">
    <property type="protein sequence ID" value="UYM05341.1"/>
    <property type="molecule type" value="Genomic_DNA"/>
</dbReference>
<evidence type="ECO:0000313" key="1">
    <source>
        <dbReference type="EMBL" id="UYM05341.1"/>
    </source>
</evidence>
<dbReference type="KEGG" id="sgrg:L0C25_22985"/>
<sequence>MTIGIAAVVAVGLVVAGGVFAWSKLSGGGPQPAEAVPSDAMAYVRLDLDPSASQKLDAMSLLHKWPEFEDATGISDDDVDLRKLFVDEVLAADCDVDFADDIEPWIGDRLGFAIVGGADSPAPMLAVQVSDEDKAEDGANKLADCTGGLGMPGPATASSTASAMDDVAYAEDEESNLGVAFSGDYMIVAPTQDLADDFAKDAESDSLAANDAFRDDMDSLGDEGIASMWFDGDAFVDAAEQMGMSADDLEALGDQDLGSGAAALRAGDDYLELVTASDSPTGAGGAKADVGGLSDSTMFAASISDGKKVVDDFWTQFESGLGDAAPELDLMLDDVEQNTGLTLPDDLATLLGDQFLVAVDSEGLDPEMDPGSLEDINAGMRFTSDPGELSGVVDKVENTLVGMGGPSLSEALVKEETDDGMVLATNDDYASMLTDGGGDLGDSDVYQKAVPAGDDAVNVVYANLDEITELAPDSDEDVQMLEPLQAFGFASQEKDDRTVTTMRLTFD</sequence>
<gene>
    <name evidence="1" type="ORF">L0C25_22985</name>
</gene>
<organism evidence="1 2">
    <name type="scientific">Solicola gregarius</name>
    <dbReference type="NCBI Taxonomy" id="2908642"/>
    <lineage>
        <taxon>Bacteria</taxon>
        <taxon>Bacillati</taxon>
        <taxon>Actinomycetota</taxon>
        <taxon>Actinomycetes</taxon>
        <taxon>Propionibacteriales</taxon>
        <taxon>Nocardioidaceae</taxon>
        <taxon>Solicola</taxon>
    </lineage>
</organism>